<evidence type="ECO:0008006" key="4">
    <source>
        <dbReference type="Google" id="ProtNLM"/>
    </source>
</evidence>
<dbReference type="AlphaFoldDB" id="A0A6I4USG1"/>
<dbReference type="PROSITE" id="PS51257">
    <property type="entry name" value="PROKAR_LIPOPROTEIN"/>
    <property type="match status" value="1"/>
</dbReference>
<dbReference type="EMBL" id="WTYK01000004">
    <property type="protein sequence ID" value="MXP41721.1"/>
    <property type="molecule type" value="Genomic_DNA"/>
</dbReference>
<dbReference type="Proteomes" id="UP000469159">
    <property type="component" value="Unassembled WGS sequence"/>
</dbReference>
<feature type="signal peptide" evidence="1">
    <location>
        <begin position="1"/>
        <end position="17"/>
    </location>
</feature>
<evidence type="ECO:0000256" key="1">
    <source>
        <dbReference type="SAM" id="SignalP"/>
    </source>
</evidence>
<evidence type="ECO:0000313" key="3">
    <source>
        <dbReference type="Proteomes" id="UP000469159"/>
    </source>
</evidence>
<reference evidence="2 3" key="1">
    <citation type="submission" date="2019-12" db="EMBL/GenBank/DDBJ databases">
        <title>Genomic-based taxomic classification of the family Erythrobacteraceae.</title>
        <authorList>
            <person name="Xu L."/>
        </authorList>
    </citation>
    <scope>NUCLEOTIDE SEQUENCE [LARGE SCALE GENOMIC DNA]</scope>
    <source>
        <strain evidence="2 3">MCCC 1K02066</strain>
    </source>
</reference>
<dbReference type="OrthoDB" id="7425063at2"/>
<dbReference type="RefSeq" id="WP_160746569.1">
    <property type="nucleotide sequence ID" value="NZ_WTYK01000004.1"/>
</dbReference>
<comment type="caution">
    <text evidence="2">The sequence shown here is derived from an EMBL/GenBank/DDBJ whole genome shotgun (WGS) entry which is preliminary data.</text>
</comment>
<organism evidence="2 3">
    <name type="scientific">Croceibacterium soli</name>
    <dbReference type="NCBI Taxonomy" id="1739690"/>
    <lineage>
        <taxon>Bacteria</taxon>
        <taxon>Pseudomonadati</taxon>
        <taxon>Pseudomonadota</taxon>
        <taxon>Alphaproteobacteria</taxon>
        <taxon>Sphingomonadales</taxon>
        <taxon>Erythrobacteraceae</taxon>
        <taxon>Croceibacterium</taxon>
    </lineage>
</organism>
<keyword evidence="1" id="KW-0732">Signal</keyword>
<feature type="chain" id="PRO_5026075331" description="Lipoprotein" evidence="1">
    <location>
        <begin position="18"/>
        <end position="215"/>
    </location>
</feature>
<keyword evidence="3" id="KW-1185">Reference proteome</keyword>
<protein>
    <recommendedName>
        <fullName evidence="4">Lipoprotein</fullName>
    </recommendedName>
</protein>
<sequence>MKFRTAAIVAIAAAALAGCQTEGDLVVQEGVGITALRTVCPAVGVPDYTGDVTLFSPEGARTADAIDVTAAITNVRTTCDDTGAKVYAAATFDVLAQRRDTRGARTVQLPYFSTVVRGTNAVVAKRLGTVTLQFADGQARASAKGAAGAHIDRAEATLPAEIRQRITRKREAGDADAAVDPLSEPEVRAAIGRASFELLVGFQLTQDQLAYNATR</sequence>
<name>A0A6I4USG1_9SPHN</name>
<evidence type="ECO:0000313" key="2">
    <source>
        <dbReference type="EMBL" id="MXP41721.1"/>
    </source>
</evidence>
<proteinExistence type="predicted"/>
<gene>
    <name evidence="2" type="ORF">GRI75_08705</name>
</gene>
<accession>A0A6I4USG1</accession>